<sequence length="359" mass="39680">MLGKAFLPLMLVASMSQAGQTVKVFSWVDYFAPDTLKNFQKDTGIQPTYDTYDGNDVLEEKLRARNSGYDIVVPSSHFMGGQIQRGDLKKLDKSQLPNWKNLNPVLLKALKGIDPGNEHAFPYLWGTTGIGYNAAKVKAALGSDAPLNSWDMVLKPENMKKLAQCGVAFIDSAPSVLPIALNYLGLPPHSEKPEDYAKAKTALLAIRPYVRYFNSVDYVKDLANGTICVAIGYSGDIMQAERSAQEAGSDTEINYLVPREGAPMWFDMIAMPVDAPDEKAAYALMNYLLNPKVMADISNYLHYANGNEKSEALVDAAVRQDTRIYPDDETLGTLFVQQALPTRIEALRLNTWKEIKAGQ</sequence>
<dbReference type="EMBL" id="RBRE01000003">
    <property type="protein sequence ID" value="RMQ51030.1"/>
    <property type="molecule type" value="Genomic_DNA"/>
</dbReference>
<dbReference type="PRINTS" id="PR00909">
    <property type="entry name" value="SPERMDNBNDNG"/>
</dbReference>
<dbReference type="OrthoDB" id="9769319at2"/>
<dbReference type="PIRSF" id="PIRSF019574">
    <property type="entry name" value="Periplasmic_polyamine_BP"/>
    <property type="match status" value="1"/>
</dbReference>
<dbReference type="InterPro" id="IPR001188">
    <property type="entry name" value="Sperm_putr-bd"/>
</dbReference>
<feature type="binding site" evidence="5">
    <location>
        <position position="337"/>
    </location>
    <ligand>
        <name>spermidine</name>
        <dbReference type="ChEBI" id="CHEBI:57834"/>
    </ligand>
</feature>
<keyword evidence="3 6" id="KW-0732">Signal</keyword>
<evidence type="ECO:0000256" key="1">
    <source>
        <dbReference type="ARBA" id="ARBA00004418"/>
    </source>
</evidence>
<protein>
    <submittedName>
        <fullName evidence="7">Putrescine-binding periplasmic protein</fullName>
    </submittedName>
</protein>
<dbReference type="PANTHER" id="PTHR30222:SF12">
    <property type="entry name" value="NORSPERMIDINE SENSOR"/>
    <property type="match status" value="1"/>
</dbReference>
<dbReference type="CDD" id="cd13659">
    <property type="entry name" value="PBP2_PotF"/>
    <property type="match status" value="1"/>
</dbReference>
<dbReference type="Gene3D" id="3.40.190.10">
    <property type="entry name" value="Periplasmic binding protein-like II"/>
    <property type="match status" value="2"/>
</dbReference>
<dbReference type="SUPFAM" id="SSF53850">
    <property type="entry name" value="Periplasmic binding protein-like II"/>
    <property type="match status" value="1"/>
</dbReference>
<dbReference type="InterPro" id="IPR006059">
    <property type="entry name" value="SBP"/>
</dbReference>
<organism evidence="7 8">
    <name type="scientific">Pseudomonas cichorii</name>
    <dbReference type="NCBI Taxonomy" id="36746"/>
    <lineage>
        <taxon>Bacteria</taxon>
        <taxon>Pseudomonadati</taxon>
        <taxon>Pseudomonadota</taxon>
        <taxon>Gammaproteobacteria</taxon>
        <taxon>Pseudomonadales</taxon>
        <taxon>Pseudomonadaceae</taxon>
        <taxon>Pseudomonas</taxon>
    </lineage>
</organism>
<evidence type="ECO:0000313" key="7">
    <source>
        <dbReference type="EMBL" id="RMQ51030.1"/>
    </source>
</evidence>
<dbReference type="AlphaFoldDB" id="A0A3M4MB44"/>
<dbReference type="Proteomes" id="UP000277236">
    <property type="component" value="Unassembled WGS sequence"/>
</dbReference>
<keyword evidence="4" id="KW-0574">Periplasm</keyword>
<dbReference type="PANTHER" id="PTHR30222">
    <property type="entry name" value="SPERMIDINE/PUTRESCINE-BINDING PERIPLASMIC PROTEIN"/>
    <property type="match status" value="1"/>
</dbReference>
<dbReference type="GO" id="GO:0042597">
    <property type="term" value="C:periplasmic space"/>
    <property type="evidence" value="ECO:0007669"/>
    <property type="project" value="UniProtKB-SubCell"/>
</dbReference>
<feature type="chain" id="PRO_5018208567" evidence="6">
    <location>
        <begin position="19"/>
        <end position="359"/>
    </location>
</feature>
<evidence type="ECO:0000256" key="3">
    <source>
        <dbReference type="ARBA" id="ARBA00022729"/>
    </source>
</evidence>
<dbReference type="GO" id="GO:0015846">
    <property type="term" value="P:polyamine transport"/>
    <property type="evidence" value="ECO:0007669"/>
    <property type="project" value="InterPro"/>
</dbReference>
<proteinExistence type="predicted"/>
<gene>
    <name evidence="7" type="ORF">ALQ04_02234</name>
</gene>
<evidence type="ECO:0000256" key="4">
    <source>
        <dbReference type="ARBA" id="ARBA00022764"/>
    </source>
</evidence>
<evidence type="ECO:0000256" key="5">
    <source>
        <dbReference type="PIRSR" id="PIRSR019574-1"/>
    </source>
</evidence>
<accession>A0A3M4MB44</accession>
<dbReference type="Pfam" id="PF13416">
    <property type="entry name" value="SBP_bac_8"/>
    <property type="match status" value="1"/>
</dbReference>
<keyword evidence="2" id="KW-0813">Transport</keyword>
<dbReference type="RefSeq" id="WP_122313743.1">
    <property type="nucleotide sequence ID" value="NZ_RBRE01000003.1"/>
</dbReference>
<comment type="caution">
    <text evidence="7">The sequence shown here is derived from an EMBL/GenBank/DDBJ whole genome shotgun (WGS) entry which is preliminary data.</text>
</comment>
<name>A0A3M4MB44_PSECI</name>
<evidence type="ECO:0000256" key="2">
    <source>
        <dbReference type="ARBA" id="ARBA00022448"/>
    </source>
</evidence>
<evidence type="ECO:0000313" key="8">
    <source>
        <dbReference type="Proteomes" id="UP000277236"/>
    </source>
</evidence>
<evidence type="ECO:0000256" key="6">
    <source>
        <dbReference type="SAM" id="SignalP"/>
    </source>
</evidence>
<dbReference type="GO" id="GO:0019808">
    <property type="term" value="F:polyamine binding"/>
    <property type="evidence" value="ECO:0007669"/>
    <property type="project" value="InterPro"/>
</dbReference>
<comment type="subcellular location">
    <subcellularLocation>
        <location evidence="1">Periplasm</location>
    </subcellularLocation>
</comment>
<reference evidence="7 8" key="1">
    <citation type="submission" date="2018-08" db="EMBL/GenBank/DDBJ databases">
        <title>Recombination of ecologically and evolutionarily significant loci maintains genetic cohesion in the Pseudomonas syringae species complex.</title>
        <authorList>
            <person name="Dillon M."/>
            <person name="Thakur S."/>
            <person name="Almeida R.N.D."/>
            <person name="Weir B.S."/>
            <person name="Guttman D.S."/>
        </authorList>
    </citation>
    <scope>NUCLEOTIDE SEQUENCE [LARGE SCALE GENOMIC DNA]</scope>
    <source>
        <strain evidence="7 8">ICMP 3353</strain>
    </source>
</reference>
<feature type="signal peptide" evidence="6">
    <location>
        <begin position="1"/>
        <end position="18"/>
    </location>
</feature>